<gene>
    <name evidence="5" type="ORF">DCAF_LOCUS27250</name>
</gene>
<sequence length="83" mass="8472">MLESEAGIPVVSASNANGDAGRATVGAEFVGTFILVFAAAAAGPIVNQKYNQFAETLIGNAAVSGLAVMMHSSVHRTHLRSSI</sequence>
<reference evidence="5 6" key="1">
    <citation type="submission" date="2024-01" db="EMBL/GenBank/DDBJ databases">
        <authorList>
            <person name="Waweru B."/>
        </authorList>
    </citation>
    <scope>NUCLEOTIDE SEQUENCE [LARGE SCALE GENOMIC DNA]</scope>
</reference>
<keyword evidence="3" id="KW-1133">Transmembrane helix</keyword>
<evidence type="ECO:0000256" key="4">
    <source>
        <dbReference type="ARBA" id="ARBA00023136"/>
    </source>
</evidence>
<comment type="caution">
    <text evidence="5">The sequence shown here is derived from an EMBL/GenBank/DDBJ whole genome shotgun (WGS) entry which is preliminary data.</text>
</comment>
<dbReference type="SUPFAM" id="SSF81338">
    <property type="entry name" value="Aquaporin-like"/>
    <property type="match status" value="1"/>
</dbReference>
<comment type="subcellular location">
    <subcellularLocation>
        <location evidence="1">Membrane</location>
        <topology evidence="1">Multi-pass membrane protein</topology>
    </subcellularLocation>
</comment>
<proteinExistence type="predicted"/>
<dbReference type="InterPro" id="IPR023271">
    <property type="entry name" value="Aquaporin-like"/>
</dbReference>
<evidence type="ECO:0000256" key="3">
    <source>
        <dbReference type="ARBA" id="ARBA00022989"/>
    </source>
</evidence>
<accession>A0AAV1SVB0</accession>
<keyword evidence="6" id="KW-1185">Reference proteome</keyword>
<dbReference type="EMBL" id="CAWUPB010001197">
    <property type="protein sequence ID" value="CAK7356967.1"/>
    <property type="molecule type" value="Genomic_DNA"/>
</dbReference>
<evidence type="ECO:0000313" key="5">
    <source>
        <dbReference type="EMBL" id="CAK7356967.1"/>
    </source>
</evidence>
<protein>
    <recommendedName>
        <fullName evidence="7">Aquaporin</fullName>
    </recommendedName>
</protein>
<keyword evidence="4" id="KW-0472">Membrane</keyword>
<evidence type="ECO:0000313" key="6">
    <source>
        <dbReference type="Proteomes" id="UP001314170"/>
    </source>
</evidence>
<evidence type="ECO:0000256" key="2">
    <source>
        <dbReference type="ARBA" id="ARBA00022692"/>
    </source>
</evidence>
<organism evidence="5 6">
    <name type="scientific">Dovyalis caffra</name>
    <dbReference type="NCBI Taxonomy" id="77055"/>
    <lineage>
        <taxon>Eukaryota</taxon>
        <taxon>Viridiplantae</taxon>
        <taxon>Streptophyta</taxon>
        <taxon>Embryophyta</taxon>
        <taxon>Tracheophyta</taxon>
        <taxon>Spermatophyta</taxon>
        <taxon>Magnoliopsida</taxon>
        <taxon>eudicotyledons</taxon>
        <taxon>Gunneridae</taxon>
        <taxon>Pentapetalae</taxon>
        <taxon>rosids</taxon>
        <taxon>fabids</taxon>
        <taxon>Malpighiales</taxon>
        <taxon>Salicaceae</taxon>
        <taxon>Flacourtieae</taxon>
        <taxon>Dovyalis</taxon>
    </lineage>
</organism>
<dbReference type="Proteomes" id="UP001314170">
    <property type="component" value="Unassembled WGS sequence"/>
</dbReference>
<evidence type="ECO:0008006" key="7">
    <source>
        <dbReference type="Google" id="ProtNLM"/>
    </source>
</evidence>
<evidence type="ECO:0000256" key="1">
    <source>
        <dbReference type="ARBA" id="ARBA00004141"/>
    </source>
</evidence>
<name>A0AAV1SVB0_9ROSI</name>
<keyword evidence="2" id="KW-0812">Transmembrane</keyword>
<dbReference type="AlphaFoldDB" id="A0AAV1SVB0"/>
<dbReference type="GO" id="GO:0016020">
    <property type="term" value="C:membrane"/>
    <property type="evidence" value="ECO:0007669"/>
    <property type="project" value="UniProtKB-SubCell"/>
</dbReference>